<feature type="domain" description="Flavin reductase like" evidence="2">
    <location>
        <begin position="405"/>
        <end position="548"/>
    </location>
</feature>
<accession>A0A0P1ECU2</accession>
<dbReference type="Gene3D" id="3.40.50.10540">
    <property type="entry name" value="Crotonobetainyl-coa:carnitine coa-transferase, domain 1"/>
    <property type="match status" value="1"/>
</dbReference>
<dbReference type="SUPFAM" id="SSF50475">
    <property type="entry name" value="FMN-binding split barrel"/>
    <property type="match status" value="1"/>
</dbReference>
<dbReference type="InterPro" id="IPR050483">
    <property type="entry name" value="CoA-transferase_III_domain"/>
</dbReference>
<dbReference type="GO" id="GO:0016646">
    <property type="term" value="F:oxidoreductase activity, acting on the CH-NH group of donors, NAD or NADP as acceptor"/>
    <property type="evidence" value="ECO:0007669"/>
    <property type="project" value="UniProtKB-ARBA"/>
</dbReference>
<sequence length="698" mass="75284">MSTKILKGLRVLDLSRMLSGPYCTMHLADHGAEVIKIEAGTGDTSRGNGPFRDDDPEHSWAGYFVSLNRGKKSIQLDLKSDEGKEQFRALAATSDVIVENFRPGVMDRLGLSYETLAEANPRIVYAAIRGFGDPRTGTSPYSDWPSYDVVAQAMGGLMSITGPNANTPTKTGPGVGDIFAGMMMAFGIMAALREAEATGKGQFVDVAMYDAMISLCERMVYLHDFTGKVPGPEGNRHPFLSPFGLYPAADGHVALGIVDDAFWRHLTELMGQPELGTDVRFASRGARATNAVEVDRLVSDWFSKLSKQELTETLGGQVPFGPLNTIEDIARDPHVAARKMLAQVNGPDAETTPWTVAANPLRFGAHRHGALSPPPALGADNATLDTLTPPTPMAPETKRTLRDAFGRFATGVTVVTTRQSDGTPRGFTANSFTSVSLDPPLLLVCIGKAAHSCDTFAGCDHFTVNILADDQKEISGLFALQSPDKFETVKWHSNAQNMPVIDGTIASFGCAQHRLVDAGDHLILIGRVLDFETSDGDPLGYYKGAYFDLGLDRAVTEAATKGDVTIAAVLAHEGGLLLQEEADGSVTLPSASSTQALLKVLGDEAMKAELTQLYAVYQVTETGAQRIVYHARLQGDAEPGLTYFTLDNLPLSRVSDDAERSLLRRYAQEHQHGTFGIYQGTEVEGVVHRLSGNHKYHI</sequence>
<evidence type="ECO:0000313" key="3">
    <source>
        <dbReference type="EMBL" id="CUH46978.1"/>
    </source>
</evidence>
<protein>
    <submittedName>
        <fullName evidence="3">Formyl-coenzyme A transferase</fullName>
        <ecNumber evidence="3">2.8.3.16</ecNumber>
    </submittedName>
</protein>
<dbReference type="Pfam" id="PF01613">
    <property type="entry name" value="Flavin_Reduct"/>
    <property type="match status" value="1"/>
</dbReference>
<evidence type="ECO:0000256" key="1">
    <source>
        <dbReference type="ARBA" id="ARBA00022679"/>
    </source>
</evidence>
<dbReference type="AlphaFoldDB" id="A0A0P1ECU2"/>
<dbReference type="InterPro" id="IPR044855">
    <property type="entry name" value="CoA-Trfase_III_dom3_sf"/>
</dbReference>
<keyword evidence="1 3" id="KW-0808">Transferase</keyword>
<dbReference type="InterPro" id="IPR002563">
    <property type="entry name" value="Flavin_Rdtase-like_dom"/>
</dbReference>
<dbReference type="Proteomes" id="UP000050783">
    <property type="component" value="Unassembled WGS sequence"/>
</dbReference>
<dbReference type="PANTHER" id="PTHR48207:SF3">
    <property type="entry name" value="SUCCINATE--HYDROXYMETHYLGLUTARATE COA-TRANSFERASE"/>
    <property type="match status" value="1"/>
</dbReference>
<dbReference type="Gene3D" id="3.30.1540.10">
    <property type="entry name" value="formyl-coa transferase, domain 3"/>
    <property type="match status" value="1"/>
</dbReference>
<dbReference type="Pfam" id="PF02515">
    <property type="entry name" value="CoA_transf_3"/>
    <property type="match status" value="1"/>
</dbReference>
<dbReference type="GO" id="GO:0033608">
    <property type="term" value="F:formyl-CoA transferase activity"/>
    <property type="evidence" value="ECO:0007669"/>
    <property type="project" value="UniProtKB-EC"/>
</dbReference>
<dbReference type="GeneID" id="55492414"/>
<dbReference type="RefSeq" id="WP_058276731.1">
    <property type="nucleotide sequence ID" value="NZ_CYPU01000019.1"/>
</dbReference>
<dbReference type="PANTHER" id="PTHR48207">
    <property type="entry name" value="SUCCINATE--HYDROXYMETHYLGLUTARATE COA-TRANSFERASE"/>
    <property type="match status" value="1"/>
</dbReference>
<gene>
    <name evidence="3" type="primary">frc_1</name>
    <name evidence="3" type="ORF">RUA4292_01145</name>
</gene>
<name>A0A0P1ECU2_9RHOB</name>
<dbReference type="InterPro" id="IPR023606">
    <property type="entry name" value="CoA-Trfase_III_dom_1_sf"/>
</dbReference>
<dbReference type="EMBL" id="CYPU01000019">
    <property type="protein sequence ID" value="CUH46978.1"/>
    <property type="molecule type" value="Genomic_DNA"/>
</dbReference>
<proteinExistence type="predicted"/>
<dbReference type="SUPFAM" id="SSF89796">
    <property type="entry name" value="CoA-transferase family III (CaiB/BaiF)"/>
    <property type="match status" value="1"/>
</dbReference>
<evidence type="ECO:0000259" key="2">
    <source>
        <dbReference type="SMART" id="SM00903"/>
    </source>
</evidence>
<dbReference type="Gene3D" id="3.90.79.10">
    <property type="entry name" value="Nucleoside Triphosphate Pyrophosphohydrolase"/>
    <property type="match status" value="1"/>
</dbReference>
<evidence type="ECO:0000313" key="4">
    <source>
        <dbReference type="Proteomes" id="UP000050783"/>
    </source>
</evidence>
<dbReference type="Gene3D" id="2.30.110.10">
    <property type="entry name" value="Electron Transport, Fmn-binding Protein, Chain A"/>
    <property type="match status" value="1"/>
</dbReference>
<reference evidence="3 4" key="1">
    <citation type="submission" date="2015-09" db="EMBL/GenBank/DDBJ databases">
        <authorList>
            <consortium name="Swine Surveillance"/>
        </authorList>
    </citation>
    <scope>NUCLEOTIDE SEQUENCE [LARGE SCALE GENOMIC DNA]</scope>
    <source>
        <strain evidence="3 4">CECT 4292</strain>
    </source>
</reference>
<dbReference type="InterPro" id="IPR003673">
    <property type="entry name" value="CoA-Trfase_fam_III"/>
</dbReference>
<dbReference type="InterPro" id="IPR012349">
    <property type="entry name" value="Split_barrel_FMN-bd"/>
</dbReference>
<dbReference type="OrthoDB" id="7208981at2"/>
<dbReference type="STRING" id="81569.RUM4293_01489"/>
<dbReference type="EC" id="2.8.3.16" evidence="3"/>
<dbReference type="GO" id="GO:0010181">
    <property type="term" value="F:FMN binding"/>
    <property type="evidence" value="ECO:0007669"/>
    <property type="project" value="InterPro"/>
</dbReference>
<organism evidence="3 4">
    <name type="scientific">Ruegeria atlantica</name>
    <dbReference type="NCBI Taxonomy" id="81569"/>
    <lineage>
        <taxon>Bacteria</taxon>
        <taxon>Pseudomonadati</taxon>
        <taxon>Pseudomonadota</taxon>
        <taxon>Alphaproteobacteria</taxon>
        <taxon>Rhodobacterales</taxon>
        <taxon>Roseobacteraceae</taxon>
        <taxon>Ruegeria</taxon>
    </lineage>
</organism>
<dbReference type="SMART" id="SM00903">
    <property type="entry name" value="Flavin_Reduct"/>
    <property type="match status" value="1"/>
</dbReference>